<dbReference type="Gene3D" id="3.40.50.1100">
    <property type="match status" value="2"/>
</dbReference>
<dbReference type="InterPro" id="IPR000634">
    <property type="entry name" value="Ser/Thr_deHydtase_PyrdxlP-BS"/>
</dbReference>
<evidence type="ECO:0000256" key="1">
    <source>
        <dbReference type="ARBA" id="ARBA00001933"/>
    </source>
</evidence>
<dbReference type="Pfam" id="PF00291">
    <property type="entry name" value="PALP"/>
    <property type="match status" value="1"/>
</dbReference>
<dbReference type="InterPro" id="IPR050147">
    <property type="entry name" value="Ser/Thr_Dehydratase"/>
</dbReference>
<feature type="domain" description="Tryptophan synthase beta chain-like PALP" evidence="4">
    <location>
        <begin position="23"/>
        <end position="306"/>
    </location>
</feature>
<keyword evidence="2" id="KW-0663">Pyridoxal phosphate</keyword>
<dbReference type="InterPro" id="IPR036052">
    <property type="entry name" value="TrpB-like_PALP_sf"/>
</dbReference>
<keyword evidence="3" id="KW-0456">Lyase</keyword>
<dbReference type="EMBL" id="JAFREL020000008">
    <property type="protein sequence ID" value="MEO1773263.1"/>
    <property type="molecule type" value="Genomic_DNA"/>
</dbReference>
<keyword evidence="6" id="KW-1185">Reference proteome</keyword>
<dbReference type="Proteomes" id="UP000664357">
    <property type="component" value="Unassembled WGS sequence"/>
</dbReference>
<dbReference type="RefSeq" id="WP_207702991.1">
    <property type="nucleotide sequence ID" value="NZ_JAFREL020000008.1"/>
</dbReference>
<evidence type="ECO:0000313" key="6">
    <source>
        <dbReference type="Proteomes" id="UP000664357"/>
    </source>
</evidence>
<proteinExistence type="predicted"/>
<name>A0ABV0F043_9ENTE</name>
<dbReference type="SUPFAM" id="SSF53686">
    <property type="entry name" value="Tryptophan synthase beta subunit-like PLP-dependent enzymes"/>
    <property type="match status" value="1"/>
</dbReference>
<protein>
    <submittedName>
        <fullName evidence="5">Threonine dehydratase</fullName>
    </submittedName>
</protein>
<dbReference type="InterPro" id="IPR001926">
    <property type="entry name" value="TrpB-like_PALP"/>
</dbReference>
<accession>A0ABV0F043</accession>
<comment type="caution">
    <text evidence="5">The sequence shown here is derived from an EMBL/GenBank/DDBJ whole genome shotgun (WGS) entry which is preliminary data.</text>
</comment>
<dbReference type="PROSITE" id="PS00165">
    <property type="entry name" value="DEHYDRATASE_SER_THR"/>
    <property type="match status" value="1"/>
</dbReference>
<gene>
    <name evidence="5" type="ORF">JZO67_005247</name>
</gene>
<sequence length="323" mass="35432">MDDNTHVSIDGIQQAEKVVYQYMQPSQLLHYQNLSELFGVSVYVKHENQNMGGSFKIRGGINIMHQLKKEEVPGVITFSTGNHGISVAKSAQLFGLEAIIVVPKHNSPEKNQLIKDAGATLVEAGEHFEEAAAYGQKLQKENQYRFIHAANEPHLIHGVGTEFTEILRQLPDIDVIILPIGGGSELAAAVTVFKALKPSVEIYAVQAEASKAAYLSWEKGEITQAENKTFAGGFATGAGFDLTFDIYKDHLKDFILLSEEELMEGIAYAFTYTHNVAEGAGGSTLIACRKIADRIKGKNVVLQMSGANESANRYLMALNKYLR</sequence>
<organism evidence="5 6">
    <name type="scientific">Candidatus Enterococcus ferrettii</name>
    <dbReference type="NCBI Taxonomy" id="2815324"/>
    <lineage>
        <taxon>Bacteria</taxon>
        <taxon>Bacillati</taxon>
        <taxon>Bacillota</taxon>
        <taxon>Bacilli</taxon>
        <taxon>Lactobacillales</taxon>
        <taxon>Enterococcaceae</taxon>
        <taxon>Enterococcus</taxon>
    </lineage>
</organism>
<evidence type="ECO:0000256" key="3">
    <source>
        <dbReference type="ARBA" id="ARBA00023239"/>
    </source>
</evidence>
<dbReference type="PANTHER" id="PTHR48078:SF7">
    <property type="entry name" value="BLL6502 PROTEIN"/>
    <property type="match status" value="1"/>
</dbReference>
<dbReference type="CDD" id="cd01562">
    <property type="entry name" value="Thr-dehyd"/>
    <property type="match status" value="1"/>
</dbReference>
<evidence type="ECO:0000256" key="2">
    <source>
        <dbReference type="ARBA" id="ARBA00022898"/>
    </source>
</evidence>
<evidence type="ECO:0000259" key="4">
    <source>
        <dbReference type="Pfam" id="PF00291"/>
    </source>
</evidence>
<comment type="cofactor">
    <cofactor evidence="1">
        <name>pyridoxal 5'-phosphate</name>
        <dbReference type="ChEBI" id="CHEBI:597326"/>
    </cofactor>
</comment>
<reference evidence="5 6" key="1">
    <citation type="submission" date="2024-02" db="EMBL/GenBank/DDBJ databases">
        <title>The Genome Sequence of Enterococcus sp. DIV0159.</title>
        <authorList>
            <person name="Earl A."/>
            <person name="Manson A."/>
            <person name="Gilmore M."/>
            <person name="Sanders J."/>
            <person name="Shea T."/>
            <person name="Howe W."/>
            <person name="Livny J."/>
            <person name="Cuomo C."/>
            <person name="Neafsey D."/>
            <person name="Birren B."/>
        </authorList>
    </citation>
    <scope>NUCLEOTIDE SEQUENCE [LARGE SCALE GENOMIC DNA]</scope>
    <source>
        <strain evidence="5 6">665A</strain>
    </source>
</reference>
<dbReference type="PANTHER" id="PTHR48078">
    <property type="entry name" value="THREONINE DEHYDRATASE, MITOCHONDRIAL-RELATED"/>
    <property type="match status" value="1"/>
</dbReference>
<evidence type="ECO:0000313" key="5">
    <source>
        <dbReference type="EMBL" id="MEO1773263.1"/>
    </source>
</evidence>